<accession>A0AAD6RWQ2</accession>
<dbReference type="Proteomes" id="UP001164929">
    <property type="component" value="Chromosome 1"/>
</dbReference>
<organism evidence="1 2">
    <name type="scientific">Populus alba x Populus x berolinensis</name>
    <dbReference type="NCBI Taxonomy" id="444605"/>
    <lineage>
        <taxon>Eukaryota</taxon>
        <taxon>Viridiplantae</taxon>
        <taxon>Streptophyta</taxon>
        <taxon>Embryophyta</taxon>
        <taxon>Tracheophyta</taxon>
        <taxon>Spermatophyta</taxon>
        <taxon>Magnoliopsida</taxon>
        <taxon>eudicotyledons</taxon>
        <taxon>Gunneridae</taxon>
        <taxon>Pentapetalae</taxon>
        <taxon>rosids</taxon>
        <taxon>fabids</taxon>
        <taxon>Malpighiales</taxon>
        <taxon>Salicaceae</taxon>
        <taxon>Saliceae</taxon>
        <taxon>Populus</taxon>
    </lineage>
</organism>
<evidence type="ECO:0000313" key="1">
    <source>
        <dbReference type="EMBL" id="KAJ7015700.1"/>
    </source>
</evidence>
<dbReference type="AlphaFoldDB" id="A0AAD6RWQ2"/>
<dbReference type="EMBL" id="JAQIZT010000001">
    <property type="protein sequence ID" value="KAJ7015700.1"/>
    <property type="molecule type" value="Genomic_DNA"/>
</dbReference>
<protein>
    <submittedName>
        <fullName evidence="1">Uncharacterized protein</fullName>
    </submittedName>
</protein>
<name>A0AAD6RWQ2_9ROSI</name>
<gene>
    <name evidence="1" type="ORF">NC653_004870</name>
</gene>
<proteinExistence type="predicted"/>
<comment type="caution">
    <text evidence="1">The sequence shown here is derived from an EMBL/GenBank/DDBJ whole genome shotgun (WGS) entry which is preliminary data.</text>
</comment>
<sequence length="182" mass="19989">MVDSDKVRVLKQKIEVLGLKCDDSCFPGQYYHLLLGCPSILLAFLHTDKMGRLLVANTEPWRKGFGRVPGGAPQIVSVKDFTNHTEVSWQLNVTQVGDSWAEELARRLGKEKVLMCLGPAALKELGKMVGVSNTNSFQILKFSHLTGSGLAAGNVVDFHLRRACSSGACIYISLEDKIDKLN</sequence>
<reference evidence="1 2" key="1">
    <citation type="journal article" date="2023" name="Mol. Ecol. Resour.">
        <title>Chromosome-level genome assembly of a triploid poplar Populus alba 'Berolinensis'.</title>
        <authorList>
            <person name="Chen S."/>
            <person name="Yu Y."/>
            <person name="Wang X."/>
            <person name="Wang S."/>
            <person name="Zhang T."/>
            <person name="Zhou Y."/>
            <person name="He R."/>
            <person name="Meng N."/>
            <person name="Wang Y."/>
            <person name="Liu W."/>
            <person name="Liu Z."/>
            <person name="Liu J."/>
            <person name="Guo Q."/>
            <person name="Huang H."/>
            <person name="Sederoff R.R."/>
            <person name="Wang G."/>
            <person name="Qu G."/>
            <person name="Chen S."/>
        </authorList>
    </citation>
    <scope>NUCLEOTIDE SEQUENCE [LARGE SCALE GENOMIC DNA]</scope>
    <source>
        <strain evidence="1">SC-2020</strain>
    </source>
</reference>
<keyword evidence="2" id="KW-1185">Reference proteome</keyword>
<evidence type="ECO:0000313" key="2">
    <source>
        <dbReference type="Proteomes" id="UP001164929"/>
    </source>
</evidence>